<dbReference type="RefSeq" id="WP_061533621.1">
    <property type="nucleotide sequence ID" value="NZ_CP013233.1"/>
</dbReference>
<name>A0A127QJU1_9BURK</name>
<evidence type="ECO:0000313" key="1">
    <source>
        <dbReference type="EMBL" id="AMP10331.1"/>
    </source>
</evidence>
<sequence length="97" mass="10858">MSNDLYIYYRVAASNAQQFNSAAAAMQAGLSQQHRIVSALKRRPETEDDRHTWMEVYASVPPDFAQVVEQAAAQHGLARFIDGPRHTEFFVNISSCA</sequence>
<evidence type="ECO:0000313" key="2">
    <source>
        <dbReference type="Proteomes" id="UP000071778"/>
    </source>
</evidence>
<accession>A0A127QJU1</accession>
<evidence type="ECO:0008006" key="3">
    <source>
        <dbReference type="Google" id="ProtNLM"/>
    </source>
</evidence>
<dbReference type="AlphaFoldDB" id="A0A127QJU1"/>
<dbReference type="PATRIC" id="fig|279058.17.peg.2833"/>
<proteinExistence type="predicted"/>
<keyword evidence="2" id="KW-1185">Reference proteome</keyword>
<organism evidence="1 2">
    <name type="scientific">Collimonas arenae</name>
    <dbReference type="NCBI Taxonomy" id="279058"/>
    <lineage>
        <taxon>Bacteria</taxon>
        <taxon>Pseudomonadati</taxon>
        <taxon>Pseudomonadota</taxon>
        <taxon>Betaproteobacteria</taxon>
        <taxon>Burkholderiales</taxon>
        <taxon>Oxalobacteraceae</taxon>
        <taxon>Collimonas</taxon>
    </lineage>
</organism>
<dbReference type="InterPro" id="IPR032556">
    <property type="entry name" value="DUF4936"/>
</dbReference>
<protein>
    <recommendedName>
        <fullName evidence="3">DUF4936 domain-containing protein</fullName>
    </recommendedName>
</protein>
<dbReference type="Proteomes" id="UP000071778">
    <property type="component" value="Chromosome"/>
</dbReference>
<gene>
    <name evidence="1" type="ORF">CAter282_2595</name>
</gene>
<dbReference type="Pfam" id="PF16290">
    <property type="entry name" value="DUF4936"/>
    <property type="match status" value="1"/>
</dbReference>
<dbReference type="EMBL" id="CP013235">
    <property type="protein sequence ID" value="AMP10331.1"/>
    <property type="molecule type" value="Genomic_DNA"/>
</dbReference>
<dbReference type="OrthoDB" id="8527613at2"/>
<reference evidence="1 2" key="1">
    <citation type="submission" date="2015-11" db="EMBL/GenBank/DDBJ databases">
        <title>Exploring the genomic traits of fungus-feeding bacterial genus Collimonas.</title>
        <authorList>
            <person name="Song C."/>
            <person name="Schmidt R."/>
            <person name="de Jager V."/>
            <person name="Krzyzanowska D."/>
            <person name="Jongedijk E."/>
            <person name="Cankar K."/>
            <person name="Beekwilder J."/>
            <person name="van Veen A."/>
            <person name="de Boer W."/>
            <person name="van Veen J.A."/>
            <person name="Garbeva P."/>
        </authorList>
    </citation>
    <scope>NUCLEOTIDE SEQUENCE [LARGE SCALE GENOMIC DNA]</scope>
    <source>
        <strain evidence="1 2">Ter282</strain>
    </source>
</reference>